<dbReference type="EMBL" id="BMVC01000001">
    <property type="protein sequence ID" value="GHC78397.1"/>
    <property type="molecule type" value="Genomic_DNA"/>
</dbReference>
<dbReference type="AlphaFoldDB" id="A0A918WSF2"/>
<dbReference type="Pfam" id="PF12770">
    <property type="entry name" value="CHAT"/>
    <property type="match status" value="1"/>
</dbReference>
<name>A0A918WSF2_9ACTN</name>
<organism evidence="2 3">
    <name type="scientific">Streptomyces finlayi</name>
    <dbReference type="NCBI Taxonomy" id="67296"/>
    <lineage>
        <taxon>Bacteria</taxon>
        <taxon>Bacillati</taxon>
        <taxon>Actinomycetota</taxon>
        <taxon>Actinomycetes</taxon>
        <taxon>Kitasatosporales</taxon>
        <taxon>Streptomycetaceae</taxon>
        <taxon>Streptomyces</taxon>
    </lineage>
</organism>
<proteinExistence type="predicted"/>
<dbReference type="InterPro" id="IPR024983">
    <property type="entry name" value="CHAT_dom"/>
</dbReference>
<comment type="caution">
    <text evidence="2">The sequence shown here is derived from an EMBL/GenBank/DDBJ whole genome shotgun (WGS) entry which is preliminary data.</text>
</comment>
<feature type="domain" description="CHAT" evidence="1">
    <location>
        <begin position="249"/>
        <end position="397"/>
    </location>
</feature>
<dbReference type="Proteomes" id="UP000638353">
    <property type="component" value="Unassembled WGS sequence"/>
</dbReference>
<accession>A0A918WSF2</accession>
<reference evidence="2" key="2">
    <citation type="submission" date="2020-09" db="EMBL/GenBank/DDBJ databases">
        <authorList>
            <person name="Sun Q."/>
            <person name="Ohkuma M."/>
        </authorList>
    </citation>
    <scope>NUCLEOTIDE SEQUENCE</scope>
    <source>
        <strain evidence="2">JCM 4637</strain>
    </source>
</reference>
<protein>
    <recommendedName>
        <fullName evidence="1">CHAT domain-containing protein</fullName>
    </recommendedName>
</protein>
<evidence type="ECO:0000313" key="2">
    <source>
        <dbReference type="EMBL" id="GHC78397.1"/>
    </source>
</evidence>
<reference evidence="2" key="1">
    <citation type="journal article" date="2014" name="Int. J. Syst. Evol. Microbiol.">
        <title>Complete genome sequence of Corynebacterium casei LMG S-19264T (=DSM 44701T), isolated from a smear-ripened cheese.</title>
        <authorList>
            <consortium name="US DOE Joint Genome Institute (JGI-PGF)"/>
            <person name="Walter F."/>
            <person name="Albersmeier A."/>
            <person name="Kalinowski J."/>
            <person name="Ruckert C."/>
        </authorList>
    </citation>
    <scope>NUCLEOTIDE SEQUENCE</scope>
    <source>
        <strain evidence="2">JCM 4637</strain>
    </source>
</reference>
<dbReference type="RefSeq" id="WP_189820871.1">
    <property type="nucleotide sequence ID" value="NZ_BMVC01000001.1"/>
</dbReference>
<gene>
    <name evidence="2" type="ORF">GCM10010334_03600</name>
</gene>
<evidence type="ECO:0000313" key="3">
    <source>
        <dbReference type="Proteomes" id="UP000638353"/>
    </source>
</evidence>
<sequence>MHEPHFTSTPLQGLPVRILQNPSADFTELDGLDSPGPDLVVSFTTWEDQGVLAHMRGRVLPVLRSEHSARLPVRPSLVRAEAARLCHQWNTLLVHHTPLDADRRPAAGRAPQPYATLLDLHDEPPAELLAILGELADDGAALLFDTLLGGPDPQTVHFRRFLAEALADEGLRVRFDSDLFLPWPMLCLPGPPPTGTDDAAFRALFARFLGHRHQLDQTGGSYPLRRRTTAPRRPVVSLNHDTALDRKGETRATDLAQLLASGTEFVERTSRTELLDALSREHFDEQLMYFWCHGHYVDRAPEPPRLVIRLSDGTPIDAQTVARLRRPMGEVSAFRPFILLNACHAAGPTGAHDRADLGRVLIRAGASGVLGPQIEMPKRFGAEYALAFVRDYLDGTRTAGETVHHLARHFADRYRNPLGLAYALHCGMDSRLERAPAPSPDHGQEATV</sequence>
<evidence type="ECO:0000259" key="1">
    <source>
        <dbReference type="Pfam" id="PF12770"/>
    </source>
</evidence>